<accession>A0AA39VLP8</accession>
<gene>
    <name evidence="1" type="ORF">LWI29_013829</name>
</gene>
<reference evidence="1" key="1">
    <citation type="journal article" date="2022" name="Plant J.">
        <title>Strategies of tolerance reflected in two North American maple genomes.</title>
        <authorList>
            <person name="McEvoy S.L."/>
            <person name="Sezen U.U."/>
            <person name="Trouern-Trend A."/>
            <person name="McMahon S.M."/>
            <person name="Schaberg P.G."/>
            <person name="Yang J."/>
            <person name="Wegrzyn J.L."/>
            <person name="Swenson N.G."/>
        </authorList>
    </citation>
    <scope>NUCLEOTIDE SEQUENCE</scope>
    <source>
        <strain evidence="1">NS2018</strain>
    </source>
</reference>
<dbReference type="AlphaFoldDB" id="A0AA39VLP8"/>
<dbReference type="Proteomes" id="UP001168877">
    <property type="component" value="Unassembled WGS sequence"/>
</dbReference>
<reference evidence="1" key="2">
    <citation type="submission" date="2023-06" db="EMBL/GenBank/DDBJ databases">
        <authorList>
            <person name="Swenson N.G."/>
            <person name="Wegrzyn J.L."/>
            <person name="Mcevoy S.L."/>
        </authorList>
    </citation>
    <scope>NUCLEOTIDE SEQUENCE</scope>
    <source>
        <strain evidence="1">NS2018</strain>
        <tissue evidence="1">Leaf</tissue>
    </source>
</reference>
<organism evidence="1 2">
    <name type="scientific">Acer saccharum</name>
    <name type="common">Sugar maple</name>
    <dbReference type="NCBI Taxonomy" id="4024"/>
    <lineage>
        <taxon>Eukaryota</taxon>
        <taxon>Viridiplantae</taxon>
        <taxon>Streptophyta</taxon>
        <taxon>Embryophyta</taxon>
        <taxon>Tracheophyta</taxon>
        <taxon>Spermatophyta</taxon>
        <taxon>Magnoliopsida</taxon>
        <taxon>eudicotyledons</taxon>
        <taxon>Gunneridae</taxon>
        <taxon>Pentapetalae</taxon>
        <taxon>rosids</taxon>
        <taxon>malvids</taxon>
        <taxon>Sapindales</taxon>
        <taxon>Sapindaceae</taxon>
        <taxon>Hippocastanoideae</taxon>
        <taxon>Acereae</taxon>
        <taxon>Acer</taxon>
    </lineage>
</organism>
<comment type="caution">
    <text evidence="1">The sequence shown here is derived from an EMBL/GenBank/DDBJ whole genome shotgun (WGS) entry which is preliminary data.</text>
</comment>
<proteinExistence type="predicted"/>
<dbReference type="EMBL" id="JAUESC010000383">
    <property type="protein sequence ID" value="KAK0584472.1"/>
    <property type="molecule type" value="Genomic_DNA"/>
</dbReference>
<name>A0AA39VLP8_ACESA</name>
<sequence length="145" mass="16161">MVEATWHGVRLLVWPQFRDQTMNAEAEEVFASLALPLINLVGLKTLEMAEEGRFTTIRVNTADSPDHGGWINGVVFELPIESPVSVRREDHNNLEVFVELSLNPLIFGQLILQLTQVGNSATKATIAGRELVEKQQTIYTAYSTP</sequence>
<keyword evidence="2" id="KW-1185">Reference proteome</keyword>
<evidence type="ECO:0000313" key="2">
    <source>
        <dbReference type="Proteomes" id="UP001168877"/>
    </source>
</evidence>
<evidence type="ECO:0000313" key="1">
    <source>
        <dbReference type="EMBL" id="KAK0584472.1"/>
    </source>
</evidence>
<protein>
    <submittedName>
        <fullName evidence="1">Uncharacterized protein</fullName>
    </submittedName>
</protein>